<keyword evidence="3" id="KW-1185">Reference proteome</keyword>
<evidence type="ECO:0000313" key="3">
    <source>
        <dbReference type="Proteomes" id="UP000436006"/>
    </source>
</evidence>
<evidence type="ECO:0000313" key="2">
    <source>
        <dbReference type="EMBL" id="MVM30288.1"/>
    </source>
</evidence>
<dbReference type="RefSeq" id="WP_157584526.1">
    <property type="nucleotide sequence ID" value="NZ_WPIN01000003.1"/>
</dbReference>
<organism evidence="2 3">
    <name type="scientific">Spirosoma arboris</name>
    <dbReference type="NCBI Taxonomy" id="2682092"/>
    <lineage>
        <taxon>Bacteria</taxon>
        <taxon>Pseudomonadati</taxon>
        <taxon>Bacteroidota</taxon>
        <taxon>Cytophagia</taxon>
        <taxon>Cytophagales</taxon>
        <taxon>Cytophagaceae</taxon>
        <taxon>Spirosoma</taxon>
    </lineage>
</organism>
<feature type="transmembrane region" description="Helical" evidence="1">
    <location>
        <begin position="7"/>
        <end position="27"/>
    </location>
</feature>
<keyword evidence="1" id="KW-0472">Membrane</keyword>
<dbReference type="EMBL" id="WPIN01000003">
    <property type="protein sequence ID" value="MVM30288.1"/>
    <property type="molecule type" value="Genomic_DNA"/>
</dbReference>
<accession>A0A7K1S9G3</accession>
<dbReference type="AlphaFoldDB" id="A0A7K1S9G3"/>
<dbReference type="Proteomes" id="UP000436006">
    <property type="component" value="Unassembled WGS sequence"/>
</dbReference>
<comment type="caution">
    <text evidence="2">The sequence shown here is derived from an EMBL/GenBank/DDBJ whole genome shotgun (WGS) entry which is preliminary data.</text>
</comment>
<feature type="transmembrane region" description="Helical" evidence="1">
    <location>
        <begin position="39"/>
        <end position="59"/>
    </location>
</feature>
<proteinExistence type="predicted"/>
<protein>
    <submittedName>
        <fullName evidence="2">Uncharacterized protein</fullName>
    </submittedName>
</protein>
<keyword evidence="1" id="KW-1133">Transmembrane helix</keyword>
<sequence length="68" mass="7370">MKSKAGILIGFVLGLTGFLFLFKVIVLDNVPPEDELAPGIVVIASILSGLLFAFAGNSIQNYLKKQRY</sequence>
<reference evidence="2 3" key="1">
    <citation type="submission" date="2019-12" db="EMBL/GenBank/DDBJ databases">
        <title>Spirosoma sp. HMF4905 genome sequencing and assembly.</title>
        <authorList>
            <person name="Kang H."/>
            <person name="Cha I."/>
            <person name="Kim H."/>
            <person name="Joh K."/>
        </authorList>
    </citation>
    <scope>NUCLEOTIDE SEQUENCE [LARGE SCALE GENOMIC DNA]</scope>
    <source>
        <strain evidence="2 3">HMF4905</strain>
    </source>
</reference>
<keyword evidence="1" id="KW-0812">Transmembrane</keyword>
<name>A0A7K1S9G3_9BACT</name>
<evidence type="ECO:0000256" key="1">
    <source>
        <dbReference type="SAM" id="Phobius"/>
    </source>
</evidence>
<gene>
    <name evidence="2" type="ORF">GO755_09605</name>
</gene>